<evidence type="ECO:0000259" key="4">
    <source>
        <dbReference type="Pfam" id="PF04536"/>
    </source>
</evidence>
<dbReference type="EMBL" id="NWBU01000005">
    <property type="protein sequence ID" value="PTQ12267.1"/>
    <property type="molecule type" value="Genomic_DNA"/>
</dbReference>
<evidence type="ECO:0000256" key="3">
    <source>
        <dbReference type="SAM" id="SignalP"/>
    </source>
</evidence>
<proteinExistence type="predicted"/>
<keyword evidence="2" id="KW-0812">Transmembrane</keyword>
<sequence length="282" mass="29367">MPRRVDILLRGLVASLLLLLALIASPAQAQTFPKFTGLVVDAANVIPADQEAALTAKLQSFQQDTKRQLVVATIPDLQGYAIEDYGYRLGRTWGVGLKDVNNGAILIVAPKDRKVRVEVGYGLTPVLTDALSSVIIHERILPAFREGDLPRGITSGTDALIQQLRLPDDLAKKRVDAAAAEFDKRQKGGGRFPFALLFWGVVLFFVLASMIGNRVGGRRYRRGGHLPVIIWGPGWGGSSGWGGGGGGWGGGSGGDSGGGWGGGGFSGGGGGSFGGGGASGSW</sequence>
<evidence type="ECO:0000256" key="2">
    <source>
        <dbReference type="SAM" id="Phobius"/>
    </source>
</evidence>
<evidence type="ECO:0000256" key="1">
    <source>
        <dbReference type="SAM" id="MobiDB-lite"/>
    </source>
</evidence>
<evidence type="ECO:0000313" key="5">
    <source>
        <dbReference type="EMBL" id="PTQ12267.1"/>
    </source>
</evidence>
<comment type="caution">
    <text evidence="5">The sequence shown here is derived from an EMBL/GenBank/DDBJ whole genome shotgun (WGS) entry which is preliminary data.</text>
</comment>
<feature type="transmembrane region" description="Helical" evidence="2">
    <location>
        <begin position="192"/>
        <end position="212"/>
    </location>
</feature>
<reference evidence="5 6" key="1">
    <citation type="submission" date="2017-09" db="EMBL/GenBank/DDBJ databases">
        <title>Sphingomonas panjinensis sp.nov., isolated from oil-contaminated soil.</title>
        <authorList>
            <person name="Wang L."/>
            <person name="Chen L."/>
        </authorList>
    </citation>
    <scope>NUCLEOTIDE SEQUENCE [LARGE SCALE GENOMIC DNA]</scope>
    <source>
        <strain evidence="5 6">FW-11</strain>
    </source>
</reference>
<dbReference type="RefSeq" id="WP_107967132.1">
    <property type="nucleotide sequence ID" value="NZ_NWBU01000005.1"/>
</dbReference>
<keyword evidence="2" id="KW-0472">Membrane</keyword>
<keyword evidence="6" id="KW-1185">Reference proteome</keyword>
<keyword evidence="2" id="KW-1133">Transmembrane helix</keyword>
<gene>
    <name evidence="5" type="ORF">CLG96_06940</name>
</gene>
<dbReference type="Proteomes" id="UP000244162">
    <property type="component" value="Unassembled WGS sequence"/>
</dbReference>
<dbReference type="OrthoDB" id="9810918at2"/>
<dbReference type="PANTHER" id="PTHR30373">
    <property type="entry name" value="UPF0603 PROTEIN YGCG"/>
    <property type="match status" value="1"/>
</dbReference>
<keyword evidence="3" id="KW-0732">Signal</keyword>
<evidence type="ECO:0000313" key="6">
    <source>
        <dbReference type="Proteomes" id="UP000244162"/>
    </source>
</evidence>
<dbReference type="Pfam" id="PF04536">
    <property type="entry name" value="TPM_phosphatase"/>
    <property type="match status" value="1"/>
</dbReference>
<dbReference type="InterPro" id="IPR007621">
    <property type="entry name" value="TPM_dom"/>
</dbReference>
<accession>A0A2T5G032</accession>
<feature type="domain" description="TPM" evidence="4">
    <location>
        <begin position="39"/>
        <end position="162"/>
    </location>
</feature>
<name>A0A2T5G032_9SPHN</name>
<dbReference type="PANTHER" id="PTHR30373:SF2">
    <property type="entry name" value="UPF0603 PROTEIN YGCG"/>
    <property type="match status" value="1"/>
</dbReference>
<feature type="signal peptide" evidence="3">
    <location>
        <begin position="1"/>
        <end position="29"/>
    </location>
</feature>
<protein>
    <submittedName>
        <fullName evidence="5">Methanol dehydrogenase</fullName>
    </submittedName>
</protein>
<organism evidence="5 6">
    <name type="scientific">Sphingomonas oleivorans</name>
    <dbReference type="NCBI Taxonomy" id="1735121"/>
    <lineage>
        <taxon>Bacteria</taxon>
        <taxon>Pseudomonadati</taxon>
        <taxon>Pseudomonadota</taxon>
        <taxon>Alphaproteobacteria</taxon>
        <taxon>Sphingomonadales</taxon>
        <taxon>Sphingomonadaceae</taxon>
        <taxon>Sphingomonas</taxon>
    </lineage>
</organism>
<dbReference type="AlphaFoldDB" id="A0A2T5G032"/>
<dbReference type="Gene3D" id="3.10.310.50">
    <property type="match status" value="1"/>
</dbReference>
<feature type="chain" id="PRO_5015619436" evidence="3">
    <location>
        <begin position="30"/>
        <end position="282"/>
    </location>
</feature>
<feature type="region of interest" description="Disordered" evidence="1">
    <location>
        <begin position="243"/>
        <end position="282"/>
    </location>
</feature>